<evidence type="ECO:0000313" key="2">
    <source>
        <dbReference type="Proteomes" id="UP000259030"/>
    </source>
</evidence>
<reference evidence="1 2" key="1">
    <citation type="submission" date="2017-05" db="EMBL/GenBank/DDBJ databases">
        <title>The complete genome sequence of Deinococcus ficus isolated from the rhizosphere of the Ficus religiosa L. in Taiwan.</title>
        <authorList>
            <person name="Wu K.-M."/>
            <person name="Liao T.-L."/>
            <person name="Liu Y.-M."/>
            <person name="Young C.-C."/>
            <person name="Tsai S.-F."/>
        </authorList>
    </citation>
    <scope>NUCLEOTIDE SEQUENCE [LARGE SCALE GENOMIC DNA]</scope>
    <source>
        <strain evidence="1 2">CC-FR2-10</strain>
        <plasmid evidence="2">pdfi1</plasmid>
    </source>
</reference>
<proteinExistence type="predicted"/>
<dbReference type="KEGG" id="dfc:DFI_14845"/>
<geneLocation type="plasmid" evidence="2">
    <name>pdfi1</name>
</geneLocation>
<dbReference type="EMBL" id="CP021082">
    <property type="protein sequence ID" value="ASN82458.1"/>
    <property type="molecule type" value="Genomic_DNA"/>
</dbReference>
<evidence type="ECO:0000313" key="1">
    <source>
        <dbReference type="EMBL" id="ASN82458.1"/>
    </source>
</evidence>
<sequence length="161" mass="17705">MTTMPPFDSVHQTLQRLQARLPTLTEAALADVAALLQAADALSTVPGEPEEESFEAFPGDAKLRESARTLLRSSSEIFLGLADPARMDASRRAPGQVEGHVEQAFVAVLNVMDFQYPSWKPVEPEHLNLGFEVVVGRQYILRGYARFGGAVPDLRDYPQLP</sequence>
<dbReference type="AlphaFoldDB" id="A0A221T0L5"/>
<keyword evidence="1" id="KW-0614">Plasmid</keyword>
<organism evidence="1 2">
    <name type="scientific">Deinococcus ficus</name>
    <dbReference type="NCBI Taxonomy" id="317577"/>
    <lineage>
        <taxon>Bacteria</taxon>
        <taxon>Thermotogati</taxon>
        <taxon>Deinococcota</taxon>
        <taxon>Deinococci</taxon>
        <taxon>Deinococcales</taxon>
        <taxon>Deinococcaceae</taxon>
        <taxon>Deinococcus</taxon>
    </lineage>
</organism>
<accession>A0A221T0L5</accession>
<keyword evidence="2" id="KW-1185">Reference proteome</keyword>
<protein>
    <submittedName>
        <fullName evidence="1">Uncharacterized protein</fullName>
    </submittedName>
</protein>
<dbReference type="Proteomes" id="UP000259030">
    <property type="component" value="Plasmid pDFI1"/>
</dbReference>
<name>A0A221T0L5_9DEIO</name>
<dbReference type="RefSeq" id="WP_118375986.1">
    <property type="nucleotide sequence ID" value="NZ_CP021082.1"/>
</dbReference>
<gene>
    <name evidence="1" type="ORF">DFI_14845</name>
</gene>